<evidence type="ECO:0000313" key="2">
    <source>
        <dbReference type="EMBL" id="KAH3691496.1"/>
    </source>
</evidence>
<reference evidence="2" key="2">
    <citation type="submission" date="2020-11" db="EMBL/GenBank/DDBJ databases">
        <authorList>
            <person name="McCartney M.A."/>
            <person name="Auch B."/>
            <person name="Kono T."/>
            <person name="Mallez S."/>
            <person name="Becker A."/>
            <person name="Gohl D.M."/>
            <person name="Silverstein K.A.T."/>
            <person name="Koren S."/>
            <person name="Bechman K.B."/>
            <person name="Herman A."/>
            <person name="Abrahante J.E."/>
            <person name="Garbe J."/>
        </authorList>
    </citation>
    <scope>NUCLEOTIDE SEQUENCE</scope>
    <source>
        <strain evidence="2">Duluth1</strain>
        <tissue evidence="2">Whole animal</tissue>
    </source>
</reference>
<evidence type="ECO:0000313" key="3">
    <source>
        <dbReference type="Proteomes" id="UP000828390"/>
    </source>
</evidence>
<protein>
    <recommendedName>
        <fullName evidence="1">C1q domain-containing protein</fullName>
    </recommendedName>
</protein>
<keyword evidence="3" id="KW-1185">Reference proteome</keyword>
<dbReference type="InterPro" id="IPR001073">
    <property type="entry name" value="C1q_dom"/>
</dbReference>
<name>A0A9D3Y1R6_DREPO</name>
<reference evidence="2" key="1">
    <citation type="journal article" date="2019" name="bioRxiv">
        <title>The Genome of the Zebra Mussel, Dreissena polymorpha: A Resource for Invasive Species Research.</title>
        <authorList>
            <person name="McCartney M.A."/>
            <person name="Auch B."/>
            <person name="Kono T."/>
            <person name="Mallez S."/>
            <person name="Zhang Y."/>
            <person name="Obille A."/>
            <person name="Becker A."/>
            <person name="Abrahante J.E."/>
            <person name="Garbe J."/>
            <person name="Badalamenti J.P."/>
            <person name="Herman A."/>
            <person name="Mangelson H."/>
            <person name="Liachko I."/>
            <person name="Sullivan S."/>
            <person name="Sone E.D."/>
            <person name="Koren S."/>
            <person name="Silverstein K.A.T."/>
            <person name="Beckman K.B."/>
            <person name="Gohl D.M."/>
        </authorList>
    </citation>
    <scope>NUCLEOTIDE SEQUENCE</scope>
    <source>
        <strain evidence="2">Duluth1</strain>
        <tissue evidence="2">Whole animal</tissue>
    </source>
</reference>
<dbReference type="InterPro" id="IPR008983">
    <property type="entry name" value="Tumour_necrosis_fac-like_dom"/>
</dbReference>
<dbReference type="PROSITE" id="PS50871">
    <property type="entry name" value="C1Q"/>
    <property type="match status" value="1"/>
</dbReference>
<dbReference type="AlphaFoldDB" id="A0A9D3Y1R6"/>
<feature type="domain" description="C1q" evidence="1">
    <location>
        <begin position="1"/>
        <end position="56"/>
    </location>
</feature>
<dbReference type="Gene3D" id="2.60.120.40">
    <property type="match status" value="1"/>
</dbReference>
<proteinExistence type="predicted"/>
<accession>A0A9D3Y1R6</accession>
<evidence type="ECO:0000259" key="1">
    <source>
        <dbReference type="PROSITE" id="PS50871"/>
    </source>
</evidence>
<sequence length="56" mass="6042">MTSGSGNLVGGNTLLARLRKSQSVWVAVDSRETPGGSLHGSESERFTTFSGFYLYE</sequence>
<dbReference type="Proteomes" id="UP000828390">
    <property type="component" value="Unassembled WGS sequence"/>
</dbReference>
<gene>
    <name evidence="2" type="ORF">DPMN_193026</name>
</gene>
<organism evidence="2 3">
    <name type="scientific">Dreissena polymorpha</name>
    <name type="common">Zebra mussel</name>
    <name type="synonym">Mytilus polymorpha</name>
    <dbReference type="NCBI Taxonomy" id="45954"/>
    <lineage>
        <taxon>Eukaryota</taxon>
        <taxon>Metazoa</taxon>
        <taxon>Spiralia</taxon>
        <taxon>Lophotrochozoa</taxon>
        <taxon>Mollusca</taxon>
        <taxon>Bivalvia</taxon>
        <taxon>Autobranchia</taxon>
        <taxon>Heteroconchia</taxon>
        <taxon>Euheterodonta</taxon>
        <taxon>Imparidentia</taxon>
        <taxon>Neoheterodontei</taxon>
        <taxon>Myida</taxon>
        <taxon>Dreissenoidea</taxon>
        <taxon>Dreissenidae</taxon>
        <taxon>Dreissena</taxon>
    </lineage>
</organism>
<dbReference type="EMBL" id="JAIWYP010000035">
    <property type="protein sequence ID" value="KAH3691496.1"/>
    <property type="molecule type" value="Genomic_DNA"/>
</dbReference>
<comment type="caution">
    <text evidence="2">The sequence shown here is derived from an EMBL/GenBank/DDBJ whole genome shotgun (WGS) entry which is preliminary data.</text>
</comment>